<dbReference type="GO" id="GO:0006355">
    <property type="term" value="P:regulation of DNA-templated transcription"/>
    <property type="evidence" value="ECO:0007669"/>
    <property type="project" value="InterPro"/>
</dbReference>
<dbReference type="RefSeq" id="WP_142891463.1">
    <property type="nucleotide sequence ID" value="NZ_ML660160.1"/>
</dbReference>
<dbReference type="SMART" id="SM00862">
    <property type="entry name" value="Trans_reg_C"/>
    <property type="match status" value="1"/>
</dbReference>
<keyword evidence="2 3" id="KW-0238">DNA-binding</keyword>
<proteinExistence type="inferred from homology"/>
<dbReference type="InterPro" id="IPR011659">
    <property type="entry name" value="WD40"/>
</dbReference>
<dbReference type="SUPFAM" id="SSF46894">
    <property type="entry name" value="C-terminal effector domain of the bipartite response regulators"/>
    <property type="match status" value="1"/>
</dbReference>
<dbReference type="InterPro" id="IPR036388">
    <property type="entry name" value="WH-like_DNA-bd_sf"/>
</dbReference>
<evidence type="ECO:0000256" key="2">
    <source>
        <dbReference type="ARBA" id="ARBA00023125"/>
    </source>
</evidence>
<protein>
    <recommendedName>
        <fullName evidence="4">OmpR/PhoB-type domain-containing protein</fullName>
    </recommendedName>
</protein>
<evidence type="ECO:0000256" key="3">
    <source>
        <dbReference type="PROSITE-ProRule" id="PRU01091"/>
    </source>
</evidence>
<dbReference type="SUPFAM" id="SSF82171">
    <property type="entry name" value="DPP6 N-terminal domain-like"/>
    <property type="match status" value="1"/>
</dbReference>
<comment type="similarity">
    <text evidence="1">Belongs to the TolB family.</text>
</comment>
<dbReference type="OrthoDB" id="799930at2"/>
<dbReference type="PANTHER" id="PTHR36842">
    <property type="entry name" value="PROTEIN TOLB HOMOLOG"/>
    <property type="match status" value="1"/>
</dbReference>
<dbReference type="InterPro" id="IPR001867">
    <property type="entry name" value="OmpR/PhoB-type_DNA-bd"/>
</dbReference>
<gene>
    <name evidence="5" type="ORF">FLL46_00515</name>
</gene>
<evidence type="ECO:0000259" key="4">
    <source>
        <dbReference type="PROSITE" id="PS51755"/>
    </source>
</evidence>
<dbReference type="GO" id="GO:0000160">
    <property type="term" value="P:phosphorelay signal transduction system"/>
    <property type="evidence" value="ECO:0007669"/>
    <property type="project" value="InterPro"/>
</dbReference>
<dbReference type="Gene3D" id="2.120.10.30">
    <property type="entry name" value="TolB, C-terminal domain"/>
    <property type="match status" value="1"/>
</dbReference>
<dbReference type="Proteomes" id="UP000315439">
    <property type="component" value="Unassembled WGS sequence"/>
</dbReference>
<dbReference type="Gene3D" id="1.10.10.10">
    <property type="entry name" value="Winged helix-like DNA-binding domain superfamily/Winged helix DNA-binding domain"/>
    <property type="match status" value="1"/>
</dbReference>
<dbReference type="InterPro" id="IPR016032">
    <property type="entry name" value="Sig_transdc_resp-reg_C-effctor"/>
</dbReference>
<feature type="DNA-binding region" description="OmpR/PhoB-type" evidence="3">
    <location>
        <begin position="16"/>
        <end position="117"/>
    </location>
</feature>
<dbReference type="AlphaFoldDB" id="A0A545UIW1"/>
<dbReference type="GO" id="GO:0003677">
    <property type="term" value="F:DNA binding"/>
    <property type="evidence" value="ECO:0007669"/>
    <property type="project" value="UniProtKB-UniRule"/>
</dbReference>
<dbReference type="Gene3D" id="2.130.10.10">
    <property type="entry name" value="YVTN repeat-like/Quinoprotein amine dehydrogenase"/>
    <property type="match status" value="1"/>
</dbReference>
<dbReference type="Pfam" id="PF07676">
    <property type="entry name" value="PD40"/>
    <property type="match status" value="2"/>
</dbReference>
<comment type="caution">
    <text evidence="5">The sequence shown here is derived from an EMBL/GenBank/DDBJ whole genome shotgun (WGS) entry which is preliminary data.</text>
</comment>
<reference evidence="5 6" key="1">
    <citation type="submission" date="2019-07" db="EMBL/GenBank/DDBJ databases">
        <title>Draft genome for Aliikangiella sp. M105.</title>
        <authorList>
            <person name="Wang G."/>
        </authorList>
    </citation>
    <scope>NUCLEOTIDE SEQUENCE [LARGE SCALE GENOMIC DNA]</scope>
    <source>
        <strain evidence="5 6">M105</strain>
    </source>
</reference>
<organism evidence="5 6">
    <name type="scientific">Aliikangiella coralliicola</name>
    <dbReference type="NCBI Taxonomy" id="2592383"/>
    <lineage>
        <taxon>Bacteria</taxon>
        <taxon>Pseudomonadati</taxon>
        <taxon>Pseudomonadota</taxon>
        <taxon>Gammaproteobacteria</taxon>
        <taxon>Oceanospirillales</taxon>
        <taxon>Pleioneaceae</taxon>
        <taxon>Aliikangiella</taxon>
    </lineage>
</organism>
<accession>A0A545UIW1</accession>
<dbReference type="InterPro" id="IPR011042">
    <property type="entry name" value="6-blade_b-propeller_TolB-like"/>
</dbReference>
<dbReference type="PANTHER" id="PTHR36842:SF1">
    <property type="entry name" value="PROTEIN TOLB"/>
    <property type="match status" value="1"/>
</dbReference>
<dbReference type="SUPFAM" id="SSF69322">
    <property type="entry name" value="Tricorn protease domain 2"/>
    <property type="match status" value="1"/>
</dbReference>
<dbReference type="Pfam" id="PF00486">
    <property type="entry name" value="Trans_reg_C"/>
    <property type="match status" value="1"/>
</dbReference>
<sequence>MLNLLKNPGIEKVDKKRIYYFEFEGCHYYPKTAKLVVDGSEFFLSKYEREILELLISRPGEQISRQEIIDLIWGDKPCAPKTFGKHIDQLRDYLGDRGLDKDSQKIQTITRGYLIFKPTVTPHYHGLAPSLRLLIKGSVASCLLTGFLIIGVSDAFKSETFEAIEPKLLTSWKAGSKRPVVSPDGKVIIYSRQSKDSTTWDLLVTKRHSKTHKWLTHETLPHTQNTEPSFSPSGKQIVWVRSDHKTFCEVITMNFDTISLKTSDKKIVYQCMPSQLIRTPQWYSDSSLLLSSSLSSQPYGIIKLNLWTKEYTQITQPKDTIYGDYSIFYHPESQRAAFFRQSTSTGTELRVYDFTTQTDRLIRTYDHWLYSISWRNADQLVAQSDNSYEVINIANGSVKSVPISFQEAEPLQYPVLVDEHTIIFVRGPLRDREVIMHKLNDDSTEQVLTTLFDEHQGVVVKGKNNSIVFSLVENLKHHLYHMIDNEVTPFAELPRHSLVLDMAVSPNGELIAYLLGNTLFIKNRQGETLHSQPLTSTGFAFSPDSQYLFIGRRTEQETNILSLSVQEDFEPKNVTTGILPKVTQDGTLYFLRKISDQDWLFRQTDTGVEKVIKAPFSTTITHSNTFDVIDHSLFYIESENLTRLDLNNGEKVVIKKIKGNHFSMNYAQDFMVSVHAVTAQNNLIEFKLKHSDDPE</sequence>
<dbReference type="InterPro" id="IPR015943">
    <property type="entry name" value="WD40/YVTN_repeat-like_dom_sf"/>
</dbReference>
<name>A0A545UIW1_9GAMM</name>
<evidence type="ECO:0000256" key="1">
    <source>
        <dbReference type="ARBA" id="ARBA00009820"/>
    </source>
</evidence>
<feature type="domain" description="OmpR/PhoB-type" evidence="4">
    <location>
        <begin position="16"/>
        <end position="117"/>
    </location>
</feature>
<keyword evidence="6" id="KW-1185">Reference proteome</keyword>
<dbReference type="EMBL" id="VIKS01000001">
    <property type="protein sequence ID" value="TQV89399.1"/>
    <property type="molecule type" value="Genomic_DNA"/>
</dbReference>
<dbReference type="CDD" id="cd00383">
    <property type="entry name" value="trans_reg_C"/>
    <property type="match status" value="1"/>
</dbReference>
<dbReference type="PROSITE" id="PS51755">
    <property type="entry name" value="OMPR_PHOB"/>
    <property type="match status" value="1"/>
</dbReference>
<evidence type="ECO:0000313" key="6">
    <source>
        <dbReference type="Proteomes" id="UP000315439"/>
    </source>
</evidence>
<evidence type="ECO:0000313" key="5">
    <source>
        <dbReference type="EMBL" id="TQV89399.1"/>
    </source>
</evidence>